<dbReference type="Gene3D" id="3.90.226.10">
    <property type="entry name" value="2-enoyl-CoA Hydratase, Chain A, domain 1"/>
    <property type="match status" value="1"/>
</dbReference>
<evidence type="ECO:0000313" key="4">
    <source>
        <dbReference type="Proteomes" id="UP000658690"/>
    </source>
</evidence>
<keyword evidence="4" id="KW-1185">Reference proteome</keyword>
<comment type="similarity">
    <text evidence="1 2">Belongs to the enoyl-CoA hydratase/isomerase family.</text>
</comment>
<dbReference type="SUPFAM" id="SSF52096">
    <property type="entry name" value="ClpP/crotonase"/>
    <property type="match status" value="1"/>
</dbReference>
<evidence type="ECO:0000256" key="2">
    <source>
        <dbReference type="RuleBase" id="RU003707"/>
    </source>
</evidence>
<dbReference type="CDD" id="cd06558">
    <property type="entry name" value="crotonase-like"/>
    <property type="match status" value="1"/>
</dbReference>
<evidence type="ECO:0000313" key="3">
    <source>
        <dbReference type="EMBL" id="NOU89347.1"/>
    </source>
</evidence>
<dbReference type="InterPro" id="IPR001753">
    <property type="entry name" value="Enoyl-CoA_hydra/iso"/>
</dbReference>
<dbReference type="EC" id="4.2.1.17" evidence="3"/>
<protein>
    <submittedName>
        <fullName evidence="3">Enoyl-CoA hydratase</fullName>
        <ecNumber evidence="3">4.2.1.17</ecNumber>
    </submittedName>
</protein>
<dbReference type="EMBL" id="WHOC01000148">
    <property type="protein sequence ID" value="NOU89347.1"/>
    <property type="molecule type" value="Genomic_DNA"/>
</dbReference>
<name>A0ABX1Z7T1_9BACL</name>
<keyword evidence="3" id="KW-0456">Lyase</keyword>
<dbReference type="PANTHER" id="PTHR11941:SF175">
    <property type="entry name" value="ENOYL-COA HYDRATASE-RELATED"/>
    <property type="match status" value="1"/>
</dbReference>
<gene>
    <name evidence="3" type="ORF">GC102_26920</name>
</gene>
<dbReference type="PROSITE" id="PS00166">
    <property type="entry name" value="ENOYL_COA_HYDRATASE"/>
    <property type="match status" value="1"/>
</dbReference>
<reference evidence="3 4" key="1">
    <citation type="submission" date="2019-10" db="EMBL/GenBank/DDBJ databases">
        <title>Description of Paenibacillus choica sp. nov.</title>
        <authorList>
            <person name="Carlier A."/>
            <person name="Qi S."/>
        </authorList>
    </citation>
    <scope>NUCLEOTIDE SEQUENCE [LARGE SCALE GENOMIC DNA]</scope>
    <source>
        <strain evidence="3 4">LMG 31460</strain>
    </source>
</reference>
<comment type="caution">
    <text evidence="3">The sequence shown here is derived from an EMBL/GenBank/DDBJ whole genome shotgun (WGS) entry which is preliminary data.</text>
</comment>
<dbReference type="RefSeq" id="WP_171692305.1">
    <property type="nucleotide sequence ID" value="NZ_WHOC01000148.1"/>
</dbReference>
<evidence type="ECO:0000256" key="1">
    <source>
        <dbReference type="ARBA" id="ARBA00005254"/>
    </source>
</evidence>
<proteinExistence type="inferred from homology"/>
<dbReference type="InterPro" id="IPR018376">
    <property type="entry name" value="Enoyl-CoA_hyd/isom_CS"/>
</dbReference>
<dbReference type="NCBIfam" id="NF005803">
    <property type="entry name" value="PRK07658.1"/>
    <property type="match status" value="1"/>
</dbReference>
<dbReference type="InterPro" id="IPR029045">
    <property type="entry name" value="ClpP/crotonase-like_dom_sf"/>
</dbReference>
<dbReference type="PANTHER" id="PTHR11941">
    <property type="entry name" value="ENOYL-COA HYDRATASE-RELATED"/>
    <property type="match status" value="1"/>
</dbReference>
<dbReference type="Pfam" id="PF00378">
    <property type="entry name" value="ECH_1"/>
    <property type="match status" value="1"/>
</dbReference>
<accession>A0ABX1Z7T1</accession>
<organism evidence="3 4">
    <name type="scientific">Paenibacillus germinis</name>
    <dbReference type="NCBI Taxonomy" id="2654979"/>
    <lineage>
        <taxon>Bacteria</taxon>
        <taxon>Bacillati</taxon>
        <taxon>Bacillota</taxon>
        <taxon>Bacilli</taxon>
        <taxon>Bacillales</taxon>
        <taxon>Paenibacillaceae</taxon>
        <taxon>Paenibacillus</taxon>
    </lineage>
</organism>
<dbReference type="Proteomes" id="UP000658690">
    <property type="component" value="Unassembled WGS sequence"/>
</dbReference>
<sequence length="259" mass="28209">MEFQKVKVAVRKRIATITVANPPANALNRQTLEELSKVIERVAGDDNIQVIILTGEGKFFIAGAEIKEFTTIEYSQQGEELSKYGQNLFTKIEQLSKPVIAMINGACLGGGLELAMACHVRVAAYSAKIGLPELNLGLIPGYGGTQRLARLTNREKAIELILSSDIIDGEEAHLIGLVSKAVALEELEATVTALAEKITAKSLLTIRAALSAVERGCVEGQEKGLQREAELFGKLFESKDTKEGIQAFLEKRRPIFKDQ</sequence>
<dbReference type="GO" id="GO:0004300">
    <property type="term" value="F:enoyl-CoA hydratase activity"/>
    <property type="evidence" value="ECO:0007669"/>
    <property type="project" value="UniProtKB-EC"/>
</dbReference>